<dbReference type="AlphaFoldDB" id="A0A5K7XBR6"/>
<proteinExistence type="predicted"/>
<dbReference type="InterPro" id="IPR010980">
    <property type="entry name" value="Cyt_c/b562"/>
</dbReference>
<dbReference type="GO" id="GO:0022900">
    <property type="term" value="P:electron transport chain"/>
    <property type="evidence" value="ECO:0007669"/>
    <property type="project" value="InterPro"/>
</dbReference>
<accession>A0A5K7XBR6</accession>
<sequence>MSAIRCAVCALFALGVFLLSFNQLVGWAAEPIKAPAGTPEPVEDDMHEFMEYVFQPNYGLLKKSLAKAPATKEEWFNVKVGSLVLAEGGNLILLRGPNEDRKEWIEYATAVRDLGGKTYRAAQAQDFDVARSHYEAMITKCNACHQHYADGEHQLTP</sequence>
<organism evidence="1 2">
    <name type="scientific">Lacipirellula parvula</name>
    <dbReference type="NCBI Taxonomy" id="2650471"/>
    <lineage>
        <taxon>Bacteria</taxon>
        <taxon>Pseudomonadati</taxon>
        <taxon>Planctomycetota</taxon>
        <taxon>Planctomycetia</taxon>
        <taxon>Pirellulales</taxon>
        <taxon>Lacipirellulaceae</taxon>
        <taxon>Lacipirellula</taxon>
    </lineage>
</organism>
<dbReference type="GO" id="GO:0009055">
    <property type="term" value="F:electron transfer activity"/>
    <property type="evidence" value="ECO:0007669"/>
    <property type="project" value="InterPro"/>
</dbReference>
<dbReference type="GO" id="GO:0020037">
    <property type="term" value="F:heme binding"/>
    <property type="evidence" value="ECO:0007669"/>
    <property type="project" value="InterPro"/>
</dbReference>
<evidence type="ECO:0000313" key="2">
    <source>
        <dbReference type="Proteomes" id="UP000326837"/>
    </source>
</evidence>
<gene>
    <name evidence="1" type="ORF">PLANPX_1913</name>
</gene>
<dbReference type="RefSeq" id="WP_152098288.1">
    <property type="nucleotide sequence ID" value="NZ_AP021861.1"/>
</dbReference>
<reference evidence="2" key="1">
    <citation type="submission" date="2019-10" db="EMBL/GenBank/DDBJ databases">
        <title>Lacipirellula parvula gen. nov., sp. nov., representing a lineage of planctomycetes widespread in freshwater anoxic habitats, and description of the family Lacipirellulaceae.</title>
        <authorList>
            <person name="Dedysh S.N."/>
            <person name="Kulichevskaya I.S."/>
            <person name="Beletsky A.V."/>
            <person name="Rakitin A.L."/>
            <person name="Mardanov A.V."/>
            <person name="Ivanova A.A."/>
            <person name="Saltykova V.X."/>
            <person name="Rijpstra W.I.C."/>
            <person name="Sinninghe Damste J.S."/>
            <person name="Ravin N.V."/>
        </authorList>
    </citation>
    <scope>NUCLEOTIDE SEQUENCE [LARGE SCALE GENOMIC DNA]</scope>
    <source>
        <strain evidence="2">PX69</strain>
    </source>
</reference>
<evidence type="ECO:0008006" key="3">
    <source>
        <dbReference type="Google" id="ProtNLM"/>
    </source>
</evidence>
<dbReference type="EMBL" id="AP021861">
    <property type="protein sequence ID" value="BBO32301.1"/>
    <property type="molecule type" value="Genomic_DNA"/>
</dbReference>
<dbReference type="KEGG" id="lpav:PLANPX_1913"/>
<dbReference type="GO" id="GO:0005506">
    <property type="term" value="F:iron ion binding"/>
    <property type="evidence" value="ECO:0007669"/>
    <property type="project" value="InterPro"/>
</dbReference>
<dbReference type="SUPFAM" id="SSF47175">
    <property type="entry name" value="Cytochromes"/>
    <property type="match status" value="1"/>
</dbReference>
<protein>
    <recommendedName>
        <fullName evidence="3">Cytochrome c domain-containing protein</fullName>
    </recommendedName>
</protein>
<evidence type="ECO:0000313" key="1">
    <source>
        <dbReference type="EMBL" id="BBO32301.1"/>
    </source>
</evidence>
<keyword evidence="2" id="KW-1185">Reference proteome</keyword>
<name>A0A5K7XBR6_9BACT</name>
<dbReference type="Proteomes" id="UP000326837">
    <property type="component" value="Chromosome"/>
</dbReference>